<comment type="caution">
    <text evidence="1">The sequence shown here is derived from an EMBL/GenBank/DDBJ whole genome shotgun (WGS) entry which is preliminary data.</text>
</comment>
<evidence type="ECO:0000313" key="2">
    <source>
        <dbReference type="Proteomes" id="UP001501509"/>
    </source>
</evidence>
<proteinExistence type="predicted"/>
<sequence>MLLHTNGLGPKWTDHDGAAATWHIDNSHDLELRPLGYISGPGGTSLVWSHRLTCDDAVTNTGHDLLTGNAYPIMRDDFVRAAMAFMNTLGAGADEHTSEIQRYAGELCLYCDDTGHWSPECLTPAAATLFG</sequence>
<dbReference type="RefSeq" id="WP_344547370.1">
    <property type="nucleotide sequence ID" value="NZ_BAAATD010000013.1"/>
</dbReference>
<name>A0ABP6CW13_9ACTN</name>
<evidence type="ECO:0008006" key="3">
    <source>
        <dbReference type="Google" id="ProtNLM"/>
    </source>
</evidence>
<organism evidence="1 2">
    <name type="scientific">Actinomadura fulvescens</name>
    <dbReference type="NCBI Taxonomy" id="46160"/>
    <lineage>
        <taxon>Bacteria</taxon>
        <taxon>Bacillati</taxon>
        <taxon>Actinomycetota</taxon>
        <taxon>Actinomycetes</taxon>
        <taxon>Streptosporangiales</taxon>
        <taxon>Thermomonosporaceae</taxon>
        <taxon>Actinomadura</taxon>
    </lineage>
</organism>
<evidence type="ECO:0000313" key="1">
    <source>
        <dbReference type="EMBL" id="GAA2627873.1"/>
    </source>
</evidence>
<dbReference type="SUPFAM" id="SSF57756">
    <property type="entry name" value="Retrovirus zinc finger-like domains"/>
    <property type="match status" value="1"/>
</dbReference>
<dbReference type="Proteomes" id="UP001501509">
    <property type="component" value="Unassembled WGS sequence"/>
</dbReference>
<keyword evidence="2" id="KW-1185">Reference proteome</keyword>
<gene>
    <name evidence="1" type="ORF">GCM10010411_76370</name>
</gene>
<dbReference type="InterPro" id="IPR036875">
    <property type="entry name" value="Znf_CCHC_sf"/>
</dbReference>
<protein>
    <recommendedName>
        <fullName evidence="3">CCHC-type domain-containing protein</fullName>
    </recommendedName>
</protein>
<dbReference type="EMBL" id="BAAATD010000013">
    <property type="protein sequence ID" value="GAA2627873.1"/>
    <property type="molecule type" value="Genomic_DNA"/>
</dbReference>
<reference evidence="2" key="1">
    <citation type="journal article" date="2019" name="Int. J. Syst. Evol. Microbiol.">
        <title>The Global Catalogue of Microorganisms (GCM) 10K type strain sequencing project: providing services to taxonomists for standard genome sequencing and annotation.</title>
        <authorList>
            <consortium name="The Broad Institute Genomics Platform"/>
            <consortium name="The Broad Institute Genome Sequencing Center for Infectious Disease"/>
            <person name="Wu L."/>
            <person name="Ma J."/>
        </authorList>
    </citation>
    <scope>NUCLEOTIDE SEQUENCE [LARGE SCALE GENOMIC DNA]</scope>
    <source>
        <strain evidence="2">JCM 6833</strain>
    </source>
</reference>
<accession>A0ABP6CW13</accession>